<dbReference type="AlphaFoldDB" id="A0A1I7XL54"/>
<feature type="region of interest" description="Disordered" evidence="1">
    <location>
        <begin position="207"/>
        <end position="241"/>
    </location>
</feature>
<dbReference type="WBParaSite" id="Hba_18043">
    <property type="protein sequence ID" value="Hba_18043"/>
    <property type="gene ID" value="Hba_18043"/>
</dbReference>
<dbReference type="Proteomes" id="UP000095283">
    <property type="component" value="Unplaced"/>
</dbReference>
<reference evidence="3" key="1">
    <citation type="submission" date="2016-11" db="UniProtKB">
        <authorList>
            <consortium name="WormBaseParasite"/>
        </authorList>
    </citation>
    <scope>IDENTIFICATION</scope>
</reference>
<accession>A0A1I7XL54</accession>
<evidence type="ECO:0000313" key="3">
    <source>
        <dbReference type="WBParaSite" id="Hba_18043"/>
    </source>
</evidence>
<keyword evidence="2" id="KW-1185">Reference proteome</keyword>
<name>A0A1I7XL54_HETBA</name>
<evidence type="ECO:0000256" key="1">
    <source>
        <dbReference type="SAM" id="MobiDB-lite"/>
    </source>
</evidence>
<sequence>MAYIISMDLIISTCYKENIRKKSKGFSLIFRTTILDNEFLASKNDNDMKKQSPKEAGDNYAKSGIFPDDQLKLTEFEDENSEEIKNREQISENDLRTIENYNMLETASVLAENSQEFIGKIPEYFQNDNKQKTDTYSKNESAKALSIEVVLQKNEEPETEINSLGNSTDNNEVVKLENVVSSAENPWIITNKGGIVTLDETAIKSYRDPSDQSTQKYNEKNESSTVITKTDYTKQGDEDNTVSKSMAVEYRYYEYPIETNSSKY</sequence>
<organism evidence="2 3">
    <name type="scientific">Heterorhabditis bacteriophora</name>
    <name type="common">Entomopathogenic nematode worm</name>
    <dbReference type="NCBI Taxonomy" id="37862"/>
    <lineage>
        <taxon>Eukaryota</taxon>
        <taxon>Metazoa</taxon>
        <taxon>Ecdysozoa</taxon>
        <taxon>Nematoda</taxon>
        <taxon>Chromadorea</taxon>
        <taxon>Rhabditida</taxon>
        <taxon>Rhabditina</taxon>
        <taxon>Rhabditomorpha</taxon>
        <taxon>Strongyloidea</taxon>
        <taxon>Heterorhabditidae</taxon>
        <taxon>Heterorhabditis</taxon>
    </lineage>
</organism>
<evidence type="ECO:0000313" key="2">
    <source>
        <dbReference type="Proteomes" id="UP000095283"/>
    </source>
</evidence>
<proteinExistence type="predicted"/>
<protein>
    <submittedName>
        <fullName evidence="3">Uncharacterized protein</fullName>
    </submittedName>
</protein>